<keyword evidence="1" id="KW-1133">Transmembrane helix</keyword>
<accession>A0A6C0JLL9</accession>
<reference evidence="2" key="1">
    <citation type="journal article" date="2020" name="Nature">
        <title>Giant virus diversity and host interactions through global metagenomics.</title>
        <authorList>
            <person name="Schulz F."/>
            <person name="Roux S."/>
            <person name="Paez-Espino D."/>
            <person name="Jungbluth S."/>
            <person name="Walsh D.A."/>
            <person name="Denef V.J."/>
            <person name="McMahon K.D."/>
            <person name="Konstantinidis K.T."/>
            <person name="Eloe-Fadrosh E.A."/>
            <person name="Kyrpides N.C."/>
            <person name="Woyke T."/>
        </authorList>
    </citation>
    <scope>NUCLEOTIDE SEQUENCE</scope>
    <source>
        <strain evidence="2">GVMAG-M-3300027736-24</strain>
    </source>
</reference>
<keyword evidence="1" id="KW-0472">Membrane</keyword>
<organism evidence="2">
    <name type="scientific">viral metagenome</name>
    <dbReference type="NCBI Taxonomy" id="1070528"/>
    <lineage>
        <taxon>unclassified sequences</taxon>
        <taxon>metagenomes</taxon>
        <taxon>organismal metagenomes</taxon>
    </lineage>
</organism>
<feature type="transmembrane region" description="Helical" evidence="1">
    <location>
        <begin position="5"/>
        <end position="22"/>
    </location>
</feature>
<sequence>MDNHWFDYVTLVLVFIFIYGLIYTEPIIFIQINFLVKVIIGLYLMYKFNDFNKHKTIEFTILDKKICFSAGLYLIVFSFADIINNYLNKIKMIVQNDVKK</sequence>
<name>A0A6C0JLL9_9ZZZZ</name>
<dbReference type="AlphaFoldDB" id="A0A6C0JLL9"/>
<dbReference type="EMBL" id="MN740417">
    <property type="protein sequence ID" value="QHU05650.1"/>
    <property type="molecule type" value="Genomic_DNA"/>
</dbReference>
<feature type="transmembrane region" description="Helical" evidence="1">
    <location>
        <begin position="28"/>
        <end position="46"/>
    </location>
</feature>
<feature type="transmembrane region" description="Helical" evidence="1">
    <location>
        <begin position="66"/>
        <end position="87"/>
    </location>
</feature>
<protein>
    <submittedName>
        <fullName evidence="2">Uncharacterized protein</fullName>
    </submittedName>
</protein>
<evidence type="ECO:0000256" key="1">
    <source>
        <dbReference type="SAM" id="Phobius"/>
    </source>
</evidence>
<keyword evidence="1" id="KW-0812">Transmembrane</keyword>
<proteinExistence type="predicted"/>
<evidence type="ECO:0000313" key="2">
    <source>
        <dbReference type="EMBL" id="QHU05650.1"/>
    </source>
</evidence>